<dbReference type="GO" id="GO:0005975">
    <property type="term" value="P:carbohydrate metabolic process"/>
    <property type="evidence" value="ECO:0007669"/>
    <property type="project" value="UniProtKB-UniRule"/>
</dbReference>
<dbReference type="InParanoid" id="A0A2P6MQZ2"/>
<dbReference type="CDD" id="cd01400">
    <property type="entry name" value="6PGL"/>
    <property type="match status" value="1"/>
</dbReference>
<dbReference type="GO" id="GO:0017057">
    <property type="term" value="F:6-phosphogluconolactonase activity"/>
    <property type="evidence" value="ECO:0007669"/>
    <property type="project" value="UniProtKB-UniRule"/>
</dbReference>
<name>A0A2P6MQZ2_9EUKA</name>
<dbReference type="InterPro" id="IPR037171">
    <property type="entry name" value="NagB/RpiA_transferase-like"/>
</dbReference>
<organism evidence="4 5">
    <name type="scientific">Planoprotostelium fungivorum</name>
    <dbReference type="NCBI Taxonomy" id="1890364"/>
    <lineage>
        <taxon>Eukaryota</taxon>
        <taxon>Amoebozoa</taxon>
        <taxon>Evosea</taxon>
        <taxon>Variosea</taxon>
        <taxon>Cavosteliida</taxon>
        <taxon>Cavosteliaceae</taxon>
        <taxon>Planoprotostelium</taxon>
    </lineage>
</organism>
<dbReference type="SUPFAM" id="SSF100950">
    <property type="entry name" value="NagB/RpiA/CoA transferase-like"/>
    <property type="match status" value="1"/>
</dbReference>
<dbReference type="AlphaFoldDB" id="A0A2P6MQZ2"/>
<comment type="function">
    <text evidence="2">Hydrolysis of 6-phosphogluconolactone to 6-phosphogluconate.</text>
</comment>
<evidence type="ECO:0000259" key="3">
    <source>
        <dbReference type="Pfam" id="PF01182"/>
    </source>
</evidence>
<dbReference type="GO" id="GO:0006098">
    <property type="term" value="P:pentose-phosphate shunt"/>
    <property type="evidence" value="ECO:0007669"/>
    <property type="project" value="UniProtKB-UniPathway"/>
</dbReference>
<dbReference type="EMBL" id="MDYQ01000497">
    <property type="protein sequence ID" value="PRP74131.1"/>
    <property type="molecule type" value="Genomic_DNA"/>
</dbReference>
<dbReference type="InterPro" id="IPR039104">
    <property type="entry name" value="6PGL"/>
</dbReference>
<comment type="similarity">
    <text evidence="1 2">Belongs to the glucosamine/galactosamine-6-phosphate isomerase family. 6-phosphogluconolactonase subfamily.</text>
</comment>
<proteinExistence type="inferred from homology"/>
<evidence type="ECO:0000313" key="5">
    <source>
        <dbReference type="Proteomes" id="UP000241769"/>
    </source>
</evidence>
<dbReference type="STRING" id="1890364.A0A2P6MQZ2"/>
<dbReference type="FunCoup" id="A0A2P6MQZ2">
    <property type="interactions" value="462"/>
</dbReference>
<dbReference type="Proteomes" id="UP000241769">
    <property type="component" value="Unassembled WGS sequence"/>
</dbReference>
<dbReference type="InterPro" id="IPR006148">
    <property type="entry name" value="Glc/Gal-6P_isomerase"/>
</dbReference>
<comment type="caution">
    <text evidence="4">The sequence shown here is derived from an EMBL/GenBank/DDBJ whole genome shotgun (WGS) entry which is preliminary data.</text>
</comment>
<dbReference type="Gene3D" id="3.40.50.1360">
    <property type="match status" value="1"/>
</dbReference>
<reference evidence="4 5" key="1">
    <citation type="journal article" date="2018" name="Genome Biol. Evol.">
        <title>Multiple Roots of Fruiting Body Formation in Amoebozoa.</title>
        <authorList>
            <person name="Hillmann F."/>
            <person name="Forbes G."/>
            <person name="Novohradska S."/>
            <person name="Ferling I."/>
            <person name="Riege K."/>
            <person name="Groth M."/>
            <person name="Westermann M."/>
            <person name="Marz M."/>
            <person name="Spaller T."/>
            <person name="Winckler T."/>
            <person name="Schaap P."/>
            <person name="Glockner G."/>
        </authorList>
    </citation>
    <scope>NUCLEOTIDE SEQUENCE [LARGE SCALE GENOMIC DNA]</scope>
    <source>
        <strain evidence="4 5">Jena</strain>
    </source>
</reference>
<evidence type="ECO:0000313" key="4">
    <source>
        <dbReference type="EMBL" id="PRP74131.1"/>
    </source>
</evidence>
<comment type="pathway">
    <text evidence="2">Carbohydrate degradation; pentose phosphate pathway; D-ribulose 5-phosphate from D-glucose 6-phosphate (oxidative stage): step 2/3.</text>
</comment>
<dbReference type="UniPathway" id="UPA00115">
    <property type="reaction ID" value="UER00409"/>
</dbReference>
<accession>A0A2P6MQZ2</accession>
<dbReference type="PANTHER" id="PTHR11054:SF0">
    <property type="entry name" value="6-PHOSPHOGLUCONOLACTONASE"/>
    <property type="match status" value="1"/>
</dbReference>
<dbReference type="NCBIfam" id="TIGR01198">
    <property type="entry name" value="pgl"/>
    <property type="match status" value="1"/>
</dbReference>
<sequence length="235" mass="26439">MTTLKHERLIVAGKDITDAGTRWLEERIVKAIQERGVAIIGLSGGSTPGPIYEKLGQSNAIDFTKCYAFMVDERHIAEDHKDSNTLLLRNTLLKGGKFLEENLVRPNTSLPIDQTIRDYDTKMRELFKKGNPDIVCLGLGPDGHLASIFPPANIDAANREDAYVLHTTTEKFAVFDRITVNFIVIRKGREQVFFMKGADKVKVWDEMIGQPNHHERWPAQKVIEDGHTTLIASTD</sequence>
<evidence type="ECO:0000256" key="2">
    <source>
        <dbReference type="RuleBase" id="RU365095"/>
    </source>
</evidence>
<keyword evidence="2" id="KW-0378">Hydrolase</keyword>
<dbReference type="EC" id="3.1.1.31" evidence="2"/>
<feature type="domain" description="Glucosamine/galactosamine-6-phosphate isomerase" evidence="3">
    <location>
        <begin position="15"/>
        <end position="227"/>
    </location>
</feature>
<evidence type="ECO:0000256" key="1">
    <source>
        <dbReference type="ARBA" id="ARBA00010662"/>
    </source>
</evidence>
<protein>
    <recommendedName>
        <fullName evidence="2">6-phosphogluconolactonase</fullName>
        <shortName evidence="2">6PGL</shortName>
        <ecNumber evidence="2">3.1.1.31</ecNumber>
    </recommendedName>
</protein>
<comment type="catalytic activity">
    <reaction evidence="2">
        <text>6-phospho-D-glucono-1,5-lactone + H2O = 6-phospho-D-gluconate + H(+)</text>
        <dbReference type="Rhea" id="RHEA:12556"/>
        <dbReference type="ChEBI" id="CHEBI:15377"/>
        <dbReference type="ChEBI" id="CHEBI:15378"/>
        <dbReference type="ChEBI" id="CHEBI:57955"/>
        <dbReference type="ChEBI" id="CHEBI:58759"/>
        <dbReference type="EC" id="3.1.1.31"/>
    </reaction>
</comment>
<dbReference type="Pfam" id="PF01182">
    <property type="entry name" value="Glucosamine_iso"/>
    <property type="match status" value="1"/>
</dbReference>
<dbReference type="PANTHER" id="PTHR11054">
    <property type="entry name" value="6-PHOSPHOGLUCONOLACTONASE"/>
    <property type="match status" value="1"/>
</dbReference>
<gene>
    <name evidence="4" type="ORF">PROFUN_06456</name>
</gene>
<dbReference type="OrthoDB" id="432544at2759"/>
<keyword evidence="5" id="KW-1185">Reference proteome</keyword>
<dbReference type="InterPro" id="IPR005900">
    <property type="entry name" value="6-phosphogluconolactonase_DevB"/>
</dbReference>